<evidence type="ECO:0000313" key="2">
    <source>
        <dbReference type="EMBL" id="EPR79318.1"/>
    </source>
</evidence>
<dbReference type="HOGENOM" id="CLU_1180210_0_0_1"/>
<dbReference type="InParanoid" id="S7XTV7"/>
<gene>
    <name evidence="2" type="ORF">SLOPH_1816</name>
</gene>
<name>S7XTV7_SPRLO</name>
<proteinExistence type="predicted"/>
<sequence>MVRCFDKERINKRDDIIQLSNKLRINMNLLENKYFGIIIPIMTEIEKSASEILHNECNEIIHILNKKLSNIRQYHEFVKKELKKEHELNNEIKMLSFEREKLTQKCDQLIVTRNSIKSEIKKEKEEIEAVTKENNSLKEEIRKNEEKKSDLYKKYNEKRNKEKEIIEKIDSLENRNKEKNNKIKVEADLYRKHLGLDIIPLQESIIKIIFSPFETSPTITPYIIINFTQHDLITDIHPEVAPLEKVNNMFFESKNFYIFVKNIREVLKQKVGNFI</sequence>
<dbReference type="Gene3D" id="3.30.457.50">
    <property type="entry name" value="Chromosome segregation protein Spc25"/>
    <property type="match status" value="1"/>
</dbReference>
<dbReference type="EMBL" id="ATCN01000300">
    <property type="protein sequence ID" value="EPR79318.1"/>
    <property type="molecule type" value="Genomic_DNA"/>
</dbReference>
<dbReference type="CDD" id="cd23784">
    <property type="entry name" value="RWD_Spc25"/>
    <property type="match status" value="1"/>
</dbReference>
<organism evidence="2 3">
    <name type="scientific">Spraguea lophii (strain 42_110)</name>
    <name type="common">Microsporidian parasite</name>
    <dbReference type="NCBI Taxonomy" id="1358809"/>
    <lineage>
        <taxon>Eukaryota</taxon>
        <taxon>Fungi</taxon>
        <taxon>Fungi incertae sedis</taxon>
        <taxon>Microsporidia</taxon>
        <taxon>Spragueidae</taxon>
        <taxon>Spraguea</taxon>
    </lineage>
</organism>
<keyword evidence="1" id="KW-0175">Coiled coil</keyword>
<dbReference type="VEuPathDB" id="MicrosporidiaDB:SLOPH_1816"/>
<feature type="coiled-coil region" evidence="1">
    <location>
        <begin position="85"/>
        <end position="189"/>
    </location>
</feature>
<protein>
    <recommendedName>
        <fullName evidence="4">Kinetochore protein SPC25</fullName>
    </recommendedName>
</protein>
<dbReference type="AlphaFoldDB" id="S7XTV7"/>
<dbReference type="STRING" id="1358809.S7XTV7"/>
<keyword evidence="3" id="KW-1185">Reference proteome</keyword>
<evidence type="ECO:0008006" key="4">
    <source>
        <dbReference type="Google" id="ProtNLM"/>
    </source>
</evidence>
<accession>S7XTV7</accession>
<comment type="caution">
    <text evidence="2">The sequence shown here is derived from an EMBL/GenBank/DDBJ whole genome shotgun (WGS) entry which is preliminary data.</text>
</comment>
<reference evidence="3" key="1">
    <citation type="journal article" date="2013" name="PLoS Genet.">
        <title>The genome of Spraguea lophii and the basis of host-microsporidian interactions.</title>
        <authorList>
            <person name="Campbell S.E."/>
            <person name="Williams T.A."/>
            <person name="Yousuf A."/>
            <person name="Soanes D.M."/>
            <person name="Paszkiewicz K.H."/>
            <person name="Williams B.A.P."/>
        </authorList>
    </citation>
    <scope>NUCLEOTIDE SEQUENCE [LARGE SCALE GENOMIC DNA]</scope>
    <source>
        <strain evidence="3">42_110</strain>
    </source>
</reference>
<dbReference type="OrthoDB" id="2188707at2759"/>
<dbReference type="OMA" id="VINIERY"/>
<dbReference type="Proteomes" id="UP000014978">
    <property type="component" value="Unassembled WGS sequence"/>
</dbReference>
<evidence type="ECO:0000256" key="1">
    <source>
        <dbReference type="SAM" id="Coils"/>
    </source>
</evidence>
<evidence type="ECO:0000313" key="3">
    <source>
        <dbReference type="Proteomes" id="UP000014978"/>
    </source>
</evidence>